<dbReference type="RefSeq" id="WP_153341889.1">
    <property type="nucleotide sequence ID" value="NZ_WIVE01000010.1"/>
</dbReference>
<reference evidence="3 4" key="1">
    <citation type="submission" date="2019-10" db="EMBL/GenBank/DDBJ databases">
        <title>Draft whole-genome sequence of the purple nonsulfur photosynthetic bacterium Roseospira navarrensis DSM 15114.</title>
        <authorList>
            <person name="Kyndt J.A."/>
            <person name="Meyer T.E."/>
        </authorList>
    </citation>
    <scope>NUCLEOTIDE SEQUENCE [LARGE SCALE GENOMIC DNA]</scope>
    <source>
        <strain evidence="3 4">DSM 15114</strain>
    </source>
</reference>
<evidence type="ECO:0000313" key="4">
    <source>
        <dbReference type="Proteomes" id="UP000434582"/>
    </source>
</evidence>
<accession>A0A7X2D2P4</accession>
<sequence length="296" mass="31640">MPAEATTATPAEAAGAAAPSAAPSLAEALSQALQTEDGTPRPLGDPREPDVIRTWVTLAVAVPDDALDEALAAAVTAIGANRAGRDRLTAAGLIPDMPVQTALIAGYVRMFRRIKAIAASGGLDDAAQMAETRRDMRALNQRLAEALGAIKDQRAAMGRMNRILIDRERRQARTSVELSRAREDLEAVRAALGSVEAERDEAIRAAEAARADRDALRRDLNRTRAEVEDLKAKYLEKFALALHDLNRARETLYNDPGSALPAMKASVAQGYYMILEDMGVGPEARKLMASITGGGF</sequence>
<dbReference type="AlphaFoldDB" id="A0A7X2D2P4"/>
<name>A0A7X2D2P4_9PROT</name>
<organism evidence="3 4">
    <name type="scientific">Roseospira navarrensis</name>
    <dbReference type="NCBI Taxonomy" id="140058"/>
    <lineage>
        <taxon>Bacteria</taxon>
        <taxon>Pseudomonadati</taxon>
        <taxon>Pseudomonadota</taxon>
        <taxon>Alphaproteobacteria</taxon>
        <taxon>Rhodospirillales</taxon>
        <taxon>Rhodospirillaceae</taxon>
        <taxon>Roseospira</taxon>
    </lineage>
</organism>
<dbReference type="EMBL" id="WIVE01000010">
    <property type="protein sequence ID" value="MQX35916.1"/>
    <property type="molecule type" value="Genomic_DNA"/>
</dbReference>
<evidence type="ECO:0000256" key="2">
    <source>
        <dbReference type="SAM" id="MobiDB-lite"/>
    </source>
</evidence>
<proteinExistence type="predicted"/>
<keyword evidence="4" id="KW-1185">Reference proteome</keyword>
<feature type="region of interest" description="Disordered" evidence="2">
    <location>
        <begin position="1"/>
        <end position="48"/>
    </location>
</feature>
<evidence type="ECO:0000313" key="3">
    <source>
        <dbReference type="EMBL" id="MQX35916.1"/>
    </source>
</evidence>
<gene>
    <name evidence="3" type="ORF">GHC57_05220</name>
</gene>
<evidence type="ECO:0000256" key="1">
    <source>
        <dbReference type="SAM" id="Coils"/>
    </source>
</evidence>
<keyword evidence="1" id="KW-0175">Coiled coil</keyword>
<feature type="coiled-coil region" evidence="1">
    <location>
        <begin position="129"/>
        <end position="237"/>
    </location>
</feature>
<protein>
    <submittedName>
        <fullName evidence="3">Uncharacterized protein</fullName>
    </submittedName>
</protein>
<comment type="caution">
    <text evidence="3">The sequence shown here is derived from an EMBL/GenBank/DDBJ whole genome shotgun (WGS) entry which is preliminary data.</text>
</comment>
<feature type="compositionally biased region" description="Low complexity" evidence="2">
    <location>
        <begin position="1"/>
        <end position="33"/>
    </location>
</feature>
<dbReference type="OrthoDB" id="7353017at2"/>
<dbReference type="Proteomes" id="UP000434582">
    <property type="component" value="Unassembled WGS sequence"/>
</dbReference>